<sequence length="315" mass="36680">MNLKAKFWGTLLLLCMTISCSKNAVSQDETKTEEEQQEENAPPETIQEFWLEHRQLVSRVYYDDSIAIYYDNDMPRSISWIAPYTKKVWSYVVQTYGDLHGNAKDRRLYGIFHKNKYGGGHPFFYDNPDHGYISGIDIGSSGNDAWVNAEGWNTDIIAHEIIHHIEFVSHGKSGSPSRKWWGDSKIAEIINYDIYMNIGMPEEAARIYNNDINKTENFPSEGTAWLKNWFWPIYSNHGKTEVLQRYFKLLSDHFPQNSSGTYTRDMSFGEFIHFWSGAAKVNLKNQAVIAFGWNDNWEREWKQAQSQFPNVGYTY</sequence>
<organism evidence="2 3">
    <name type="scientific">Sphingobacterium alkalisoli</name>
    <dbReference type="NCBI Taxonomy" id="1874115"/>
    <lineage>
        <taxon>Bacteria</taxon>
        <taxon>Pseudomonadati</taxon>
        <taxon>Bacteroidota</taxon>
        <taxon>Sphingobacteriia</taxon>
        <taxon>Sphingobacteriales</taxon>
        <taxon>Sphingobacteriaceae</taxon>
        <taxon>Sphingobacterium</taxon>
    </lineage>
</organism>
<feature type="chain" id="PRO_5020942506" evidence="1">
    <location>
        <begin position="25"/>
        <end position="315"/>
    </location>
</feature>
<feature type="signal peptide" evidence="1">
    <location>
        <begin position="1"/>
        <end position="24"/>
    </location>
</feature>
<dbReference type="PROSITE" id="PS51257">
    <property type="entry name" value="PROKAR_LIPOPROTEIN"/>
    <property type="match status" value="1"/>
</dbReference>
<evidence type="ECO:0000313" key="2">
    <source>
        <dbReference type="EMBL" id="TJY65720.1"/>
    </source>
</evidence>
<evidence type="ECO:0000313" key="3">
    <source>
        <dbReference type="Proteomes" id="UP000309872"/>
    </source>
</evidence>
<protein>
    <submittedName>
        <fullName evidence="2">Uncharacterized protein</fullName>
    </submittedName>
</protein>
<dbReference type="AlphaFoldDB" id="A0A4U0H2A7"/>
<keyword evidence="1" id="KW-0732">Signal</keyword>
<dbReference type="OrthoDB" id="5134860at2"/>
<reference evidence="2 3" key="1">
    <citation type="submission" date="2019-04" db="EMBL/GenBank/DDBJ databases">
        <title>Sphingobacterium olei sp. nov., isolated from oil-contaminated soil.</title>
        <authorList>
            <person name="Liu B."/>
        </authorList>
    </citation>
    <scope>NUCLEOTIDE SEQUENCE [LARGE SCALE GENOMIC DNA]</scope>
    <source>
        <strain evidence="2 3">Y3L14</strain>
    </source>
</reference>
<evidence type="ECO:0000256" key="1">
    <source>
        <dbReference type="SAM" id="SignalP"/>
    </source>
</evidence>
<accession>A0A4U0H2A7</accession>
<dbReference type="RefSeq" id="WP_136820849.1">
    <property type="nucleotide sequence ID" value="NZ_BMJX01000003.1"/>
</dbReference>
<proteinExistence type="predicted"/>
<dbReference type="EMBL" id="SUKA01000003">
    <property type="protein sequence ID" value="TJY65720.1"/>
    <property type="molecule type" value="Genomic_DNA"/>
</dbReference>
<comment type="caution">
    <text evidence="2">The sequence shown here is derived from an EMBL/GenBank/DDBJ whole genome shotgun (WGS) entry which is preliminary data.</text>
</comment>
<keyword evidence="3" id="KW-1185">Reference proteome</keyword>
<gene>
    <name evidence="2" type="ORF">FAZ19_11390</name>
</gene>
<dbReference type="Proteomes" id="UP000309872">
    <property type="component" value="Unassembled WGS sequence"/>
</dbReference>
<name>A0A4U0H2A7_9SPHI</name>